<gene>
    <name evidence="8" type="ORF">B9Q01_05860</name>
</gene>
<comment type="subcellular location">
    <subcellularLocation>
        <location evidence="1">Membrane</location>
        <topology evidence="1">Multi-pass membrane protein</topology>
    </subcellularLocation>
</comment>
<dbReference type="InterPro" id="IPR007267">
    <property type="entry name" value="GtrA_DPMS_TM"/>
</dbReference>
<comment type="caution">
    <text evidence="8">The sequence shown here is derived from an EMBL/GenBank/DDBJ whole genome shotgun (WGS) entry which is preliminary data.</text>
</comment>
<dbReference type="AlphaFoldDB" id="A0A2R6A9V7"/>
<dbReference type="Proteomes" id="UP000240880">
    <property type="component" value="Unassembled WGS sequence"/>
</dbReference>
<keyword evidence="3 6" id="KW-0812">Transmembrane</keyword>
<evidence type="ECO:0000256" key="2">
    <source>
        <dbReference type="ARBA" id="ARBA00009399"/>
    </source>
</evidence>
<evidence type="ECO:0000256" key="4">
    <source>
        <dbReference type="ARBA" id="ARBA00022989"/>
    </source>
</evidence>
<comment type="similarity">
    <text evidence="2">Belongs to the GtrA family.</text>
</comment>
<evidence type="ECO:0000256" key="3">
    <source>
        <dbReference type="ARBA" id="ARBA00022692"/>
    </source>
</evidence>
<evidence type="ECO:0000313" key="8">
    <source>
        <dbReference type="EMBL" id="PSN83107.1"/>
    </source>
</evidence>
<evidence type="ECO:0000256" key="1">
    <source>
        <dbReference type="ARBA" id="ARBA00004141"/>
    </source>
</evidence>
<feature type="domain" description="GtrA/DPMS transmembrane" evidence="7">
    <location>
        <begin position="151"/>
        <end position="262"/>
    </location>
</feature>
<organism evidence="8 9">
    <name type="scientific">Candidatus Marsarchaeota G1 archaeon OSP_D</name>
    <dbReference type="NCBI Taxonomy" id="1978155"/>
    <lineage>
        <taxon>Archaea</taxon>
        <taxon>Candidatus Marsarchaeota</taxon>
        <taxon>Candidatus Marsarchaeota group 1</taxon>
    </lineage>
</organism>
<sequence>MPSESAVVVSGEVALVKSEPNQIKQDLNKGLKTGAKSILVIFDSNLENIQINPTEGVTFVASKNWFAKLVNLFLRFFFGLGPQFAPFCLAVCFSRNAAIYALNEESNGVKLLVKCALKEGSSTLFVPSRVPSLSVLLRFVWSSLFDASLLRYMAIGASGVLVNTLVLSVQVVLLGLKAYLGVPLAFESSVLWNFVLNDRFTFIQKKSSKLLRFCKYNFSSAGSFATQFLAVYFLTNYAHFHYIFASLLGIIAGFLLNYSLSLKIWIPRVAQPTPNRKSG</sequence>
<feature type="transmembrane region" description="Helical" evidence="6">
    <location>
        <begin position="72"/>
        <end position="93"/>
    </location>
</feature>
<accession>A0A2R6A9V7</accession>
<feature type="transmembrane region" description="Helical" evidence="6">
    <location>
        <begin position="240"/>
        <end position="258"/>
    </location>
</feature>
<proteinExistence type="inferred from homology"/>
<dbReference type="PANTHER" id="PTHR38459:SF1">
    <property type="entry name" value="PROPHAGE BACTOPRENOL-LINKED GLUCOSE TRANSLOCASE HOMOLOG"/>
    <property type="match status" value="1"/>
</dbReference>
<keyword evidence="5 6" id="KW-0472">Membrane</keyword>
<evidence type="ECO:0000256" key="5">
    <source>
        <dbReference type="ARBA" id="ARBA00023136"/>
    </source>
</evidence>
<evidence type="ECO:0000259" key="7">
    <source>
        <dbReference type="Pfam" id="PF04138"/>
    </source>
</evidence>
<keyword evidence="4 6" id="KW-1133">Transmembrane helix</keyword>
<name>A0A2R6A9V7_9ARCH</name>
<dbReference type="GO" id="GO:0000271">
    <property type="term" value="P:polysaccharide biosynthetic process"/>
    <property type="evidence" value="ECO:0007669"/>
    <property type="project" value="InterPro"/>
</dbReference>
<feature type="transmembrane region" description="Helical" evidence="6">
    <location>
        <begin position="149"/>
        <end position="172"/>
    </location>
</feature>
<dbReference type="GO" id="GO:0005886">
    <property type="term" value="C:plasma membrane"/>
    <property type="evidence" value="ECO:0007669"/>
    <property type="project" value="TreeGrafter"/>
</dbReference>
<evidence type="ECO:0000256" key="6">
    <source>
        <dbReference type="SAM" id="Phobius"/>
    </source>
</evidence>
<dbReference type="Pfam" id="PF04138">
    <property type="entry name" value="GtrA_DPMS_TM"/>
    <property type="match status" value="1"/>
</dbReference>
<dbReference type="EMBL" id="NEXC01000036">
    <property type="protein sequence ID" value="PSN83107.1"/>
    <property type="molecule type" value="Genomic_DNA"/>
</dbReference>
<feature type="transmembrane region" description="Helical" evidence="6">
    <location>
        <begin position="216"/>
        <end position="234"/>
    </location>
</feature>
<dbReference type="PANTHER" id="PTHR38459">
    <property type="entry name" value="PROPHAGE BACTOPRENOL-LINKED GLUCOSE TRANSLOCASE HOMOLOG"/>
    <property type="match status" value="1"/>
</dbReference>
<feature type="transmembrane region" description="Helical" evidence="6">
    <location>
        <begin position="178"/>
        <end position="196"/>
    </location>
</feature>
<dbReference type="InterPro" id="IPR051401">
    <property type="entry name" value="GtrA_CellWall_Glycosyl"/>
</dbReference>
<evidence type="ECO:0000313" key="9">
    <source>
        <dbReference type="Proteomes" id="UP000240880"/>
    </source>
</evidence>
<protein>
    <recommendedName>
        <fullName evidence="7">GtrA/DPMS transmembrane domain-containing protein</fullName>
    </recommendedName>
</protein>
<reference evidence="8 9" key="1">
    <citation type="submission" date="2017-04" db="EMBL/GenBank/DDBJ databases">
        <title>Novel microbial lineages endemic to geothermal iron-oxide mats fill important gaps in the evolutionary history of Archaea.</title>
        <authorList>
            <person name="Jay Z.J."/>
            <person name="Beam J.P."/>
            <person name="Dlakic M."/>
            <person name="Rusch D.B."/>
            <person name="Kozubal M.A."/>
            <person name="Inskeep W.P."/>
        </authorList>
    </citation>
    <scope>NUCLEOTIDE SEQUENCE [LARGE SCALE GENOMIC DNA]</scope>
    <source>
        <strain evidence="8">OSP_D</strain>
    </source>
</reference>